<dbReference type="Proteomes" id="UP000018227">
    <property type="component" value="Unassembled WGS sequence"/>
</dbReference>
<protein>
    <submittedName>
        <fullName evidence="1">Uncharacterized protein</fullName>
    </submittedName>
</protein>
<name>V2Y1J2_9FIRM</name>
<dbReference type="STRING" id="592026.GCWU0000282_001708"/>
<evidence type="ECO:0000313" key="1">
    <source>
        <dbReference type="EMBL" id="ESL02838.1"/>
    </source>
</evidence>
<gene>
    <name evidence="1" type="ORF">GCWU0000282_001708</name>
</gene>
<dbReference type="HOGENOM" id="CLU_3150836_0_0_9"/>
<comment type="caution">
    <text evidence="1">The sequence shown here is derived from an EMBL/GenBank/DDBJ whole genome shotgun (WGS) entry which is preliminary data.</text>
</comment>
<proteinExistence type="predicted"/>
<keyword evidence="2" id="KW-1185">Reference proteome</keyword>
<organism evidence="1 2">
    <name type="scientific">Catonella morbi ATCC 51271</name>
    <dbReference type="NCBI Taxonomy" id="592026"/>
    <lineage>
        <taxon>Bacteria</taxon>
        <taxon>Bacillati</taxon>
        <taxon>Bacillota</taxon>
        <taxon>Clostridia</taxon>
        <taxon>Lachnospirales</taxon>
        <taxon>Lachnospiraceae</taxon>
        <taxon>Catonella</taxon>
    </lineage>
</organism>
<dbReference type="AlphaFoldDB" id="V2Y1J2"/>
<sequence length="48" mass="5606">MIFCLKYRQMKLRKLSILWIASLFNRKLICNSLLNKGPYEGCKLTAGK</sequence>
<reference evidence="1 2" key="1">
    <citation type="submission" date="2013-06" db="EMBL/GenBank/DDBJ databases">
        <authorList>
            <person name="Weinstock G."/>
            <person name="Sodergren E."/>
            <person name="Clifton S."/>
            <person name="Fulton L."/>
            <person name="Fulton B."/>
            <person name="Courtney L."/>
            <person name="Fronick C."/>
            <person name="Harrison M."/>
            <person name="Strong C."/>
            <person name="Farmer C."/>
            <person name="Delahaunty K."/>
            <person name="Markovic C."/>
            <person name="Hall O."/>
            <person name="Minx P."/>
            <person name="Tomlinson C."/>
            <person name="Mitreva M."/>
            <person name="Nelson J."/>
            <person name="Hou S."/>
            <person name="Wollam A."/>
            <person name="Pepin K.H."/>
            <person name="Johnson M."/>
            <person name="Bhonagiri V."/>
            <person name="Nash W.E."/>
            <person name="Warren W."/>
            <person name="Chinwalla A."/>
            <person name="Mardis E.R."/>
            <person name="Wilson R.K."/>
        </authorList>
    </citation>
    <scope>NUCLEOTIDE SEQUENCE [LARGE SCALE GENOMIC DNA]</scope>
    <source>
        <strain evidence="1 2">ATCC 51271</strain>
    </source>
</reference>
<accession>V2Y1J2</accession>
<evidence type="ECO:0000313" key="2">
    <source>
        <dbReference type="Proteomes" id="UP000018227"/>
    </source>
</evidence>
<dbReference type="EMBL" id="ACIL03000013">
    <property type="protein sequence ID" value="ESL02838.1"/>
    <property type="molecule type" value="Genomic_DNA"/>
</dbReference>